<proteinExistence type="predicted"/>
<sequence>MLVLSSIILALIFPNKVVPDQIVTFQKHAEILHVSTDLPKIGNWWRVPKGVDEMTIFVKANNTETVLFWLIPTGTQTWGQRELIGYDKDGSDGWTLTWKFGNRVLHDHIHVQALGDQTLSNSSINITTSFP</sequence>
<dbReference type="STRING" id="1300222.I532_08037"/>
<reference evidence="1 2" key="1">
    <citation type="submission" date="2013-03" db="EMBL/GenBank/DDBJ databases">
        <title>Assembly of a new bacterial strain Brevibacillus borstelensis AK1.</title>
        <authorList>
            <person name="Rajan I."/>
            <person name="PoliReddy D."/>
            <person name="Sugumar T."/>
            <person name="Rathinam K."/>
            <person name="Alqarawi S."/>
            <person name="Khalil A.B."/>
            <person name="Sivakumar N."/>
        </authorList>
    </citation>
    <scope>NUCLEOTIDE SEQUENCE [LARGE SCALE GENOMIC DNA]</scope>
    <source>
        <strain evidence="1 2">AK1</strain>
    </source>
</reference>
<comment type="caution">
    <text evidence="1">The sequence shown here is derived from an EMBL/GenBank/DDBJ whole genome shotgun (WGS) entry which is preliminary data.</text>
</comment>
<evidence type="ECO:0000313" key="2">
    <source>
        <dbReference type="Proteomes" id="UP000012081"/>
    </source>
</evidence>
<gene>
    <name evidence="1" type="ORF">I532_08037</name>
</gene>
<evidence type="ECO:0000313" key="1">
    <source>
        <dbReference type="EMBL" id="EMT52713.1"/>
    </source>
</evidence>
<keyword evidence="2" id="KW-1185">Reference proteome</keyword>
<dbReference type="EMBL" id="APBN01000003">
    <property type="protein sequence ID" value="EMT52713.1"/>
    <property type="molecule type" value="Genomic_DNA"/>
</dbReference>
<name>M8DGV0_9BACL</name>
<protein>
    <submittedName>
        <fullName evidence="1">Uncharacterized protein</fullName>
    </submittedName>
</protein>
<dbReference type="RefSeq" id="WP_003387512.1">
    <property type="nucleotide sequence ID" value="NZ_APBN01000003.1"/>
</dbReference>
<dbReference type="OrthoDB" id="2650176at2"/>
<dbReference type="AlphaFoldDB" id="M8DGV0"/>
<accession>M8DGV0</accession>
<organism evidence="1 2">
    <name type="scientific">Brevibacillus borstelensis AK1</name>
    <dbReference type="NCBI Taxonomy" id="1300222"/>
    <lineage>
        <taxon>Bacteria</taxon>
        <taxon>Bacillati</taxon>
        <taxon>Bacillota</taxon>
        <taxon>Bacilli</taxon>
        <taxon>Bacillales</taxon>
        <taxon>Paenibacillaceae</taxon>
        <taxon>Brevibacillus</taxon>
    </lineage>
</organism>
<dbReference type="Proteomes" id="UP000012081">
    <property type="component" value="Unassembled WGS sequence"/>
</dbReference>